<evidence type="ECO:0000313" key="1">
    <source>
        <dbReference type="EMBL" id="KAF6164614.1"/>
    </source>
</evidence>
<dbReference type="GO" id="GO:0032440">
    <property type="term" value="F:2-alkenal reductase [NAD(P)H] activity"/>
    <property type="evidence" value="ECO:0007669"/>
    <property type="project" value="TreeGrafter"/>
</dbReference>
<dbReference type="EMBL" id="JACGCM010000923">
    <property type="protein sequence ID" value="KAF6164614.1"/>
    <property type="molecule type" value="Genomic_DNA"/>
</dbReference>
<dbReference type="AlphaFoldDB" id="A0A7J7NC39"/>
<name>A0A7J7NC39_9MAGN</name>
<dbReference type="Proteomes" id="UP000541444">
    <property type="component" value="Unassembled WGS sequence"/>
</dbReference>
<dbReference type="SUPFAM" id="SSF51735">
    <property type="entry name" value="NAD(P)-binding Rossmann-fold domains"/>
    <property type="match status" value="1"/>
</dbReference>
<keyword evidence="2" id="KW-1185">Reference proteome</keyword>
<dbReference type="InterPro" id="IPR036291">
    <property type="entry name" value="NAD(P)-bd_dom_sf"/>
</dbReference>
<comment type="caution">
    <text evidence="1">The sequence shown here is derived from an EMBL/GenBank/DDBJ whole genome shotgun (WGS) entry which is preliminary data.</text>
</comment>
<dbReference type="PANTHER" id="PTHR43205:SF7">
    <property type="entry name" value="PROSTAGLANDIN REDUCTASE 1"/>
    <property type="match status" value="1"/>
</dbReference>
<dbReference type="InterPro" id="IPR045010">
    <property type="entry name" value="MDR_fam"/>
</dbReference>
<accession>A0A7J7NC39</accession>
<organism evidence="1 2">
    <name type="scientific">Kingdonia uniflora</name>
    <dbReference type="NCBI Taxonomy" id="39325"/>
    <lineage>
        <taxon>Eukaryota</taxon>
        <taxon>Viridiplantae</taxon>
        <taxon>Streptophyta</taxon>
        <taxon>Embryophyta</taxon>
        <taxon>Tracheophyta</taxon>
        <taxon>Spermatophyta</taxon>
        <taxon>Magnoliopsida</taxon>
        <taxon>Ranunculales</taxon>
        <taxon>Circaeasteraceae</taxon>
        <taxon>Kingdonia</taxon>
    </lineage>
</organism>
<proteinExistence type="predicted"/>
<dbReference type="PANTHER" id="PTHR43205">
    <property type="entry name" value="PROSTAGLANDIN REDUCTASE"/>
    <property type="match status" value="1"/>
</dbReference>
<gene>
    <name evidence="1" type="ORF">GIB67_032842</name>
</gene>
<sequence>MLNTVLLNMRVNGCIVACGMISQYNLEKPDGVYNLSSLIANRVHIQGFIVSNYYHFYPKFIESTLEYISKKEISFTGHNVGKQVVVGAME</sequence>
<evidence type="ECO:0000313" key="2">
    <source>
        <dbReference type="Proteomes" id="UP000541444"/>
    </source>
</evidence>
<dbReference type="OrthoDB" id="809632at2759"/>
<reference evidence="1 2" key="1">
    <citation type="journal article" date="2020" name="IScience">
        <title>Genome Sequencing of the Endangered Kingdonia uniflora (Circaeasteraceae, Ranunculales) Reveals Potential Mechanisms of Evolutionary Specialization.</title>
        <authorList>
            <person name="Sun Y."/>
            <person name="Deng T."/>
            <person name="Zhang A."/>
            <person name="Moore M.J."/>
            <person name="Landis J.B."/>
            <person name="Lin N."/>
            <person name="Zhang H."/>
            <person name="Zhang X."/>
            <person name="Huang J."/>
            <person name="Zhang X."/>
            <person name="Sun H."/>
            <person name="Wang H."/>
        </authorList>
    </citation>
    <scope>NUCLEOTIDE SEQUENCE [LARGE SCALE GENOMIC DNA]</scope>
    <source>
        <strain evidence="1">TB1705</strain>
        <tissue evidence="1">Leaf</tissue>
    </source>
</reference>
<dbReference type="Gene3D" id="3.40.50.720">
    <property type="entry name" value="NAD(P)-binding Rossmann-like Domain"/>
    <property type="match status" value="1"/>
</dbReference>
<protein>
    <submittedName>
        <fullName evidence="1">Uncharacterized protein</fullName>
    </submittedName>
</protein>